<feature type="domain" description="MOFRL" evidence="1">
    <location>
        <begin position="329"/>
        <end position="434"/>
    </location>
</feature>
<dbReference type="EMBL" id="CP000527">
    <property type="protein sequence ID" value="ABM29221.1"/>
    <property type="molecule type" value="Genomic_DNA"/>
</dbReference>
<organism evidence="3 4">
    <name type="scientific">Nitratidesulfovibrio vulgaris (strain DP4)</name>
    <name type="common">Desulfovibrio vulgaris</name>
    <dbReference type="NCBI Taxonomy" id="391774"/>
    <lineage>
        <taxon>Bacteria</taxon>
        <taxon>Pseudomonadati</taxon>
        <taxon>Thermodesulfobacteriota</taxon>
        <taxon>Desulfovibrionia</taxon>
        <taxon>Desulfovibrionales</taxon>
        <taxon>Desulfovibrionaceae</taxon>
        <taxon>Nitratidesulfovibrio</taxon>
    </lineage>
</organism>
<evidence type="ECO:0000313" key="4">
    <source>
        <dbReference type="Proteomes" id="UP000009173"/>
    </source>
</evidence>
<sequence>MTPEQRSVLNDIIGAALGAVAPDRAVHRHVRRNDETLYIGDVPYDLAGYERVFVVGAGKGAAPMAHALEGVLGDRLDGGLVIVKYGHTMPLRRVRLREAAHPVPDAAGERAAHDVLDLVAQTTERDLVLCVLTGGASALTPALCDGISLDDMRTATRLLLECGATIHEVNALRKHVSAFGGGNLARRAAPARTASLIISDVVGDDLDVIASGPTAPDASTYADCHGIVTRYGIGTRLPASIRRRLEDGLAGHAPETPKPGDPLFDHVQNRLVATNRQALEAAATAARARGYIPRILTDSMTGEARHKASELVDEAFRTADTFVCAEGPCCLLAGGETTVTLRGDGTGGRNQEMALAAAIALDGADHIAMLCLGTDGSDGPTDAAGGFASGLTLRTARERGLDPHRHLDDNNAYPFLEGTGCLLRTGPTLTNVMDITAVLVDAPHTMPMRPDGDA</sequence>
<dbReference type="HOGENOM" id="CLU_032279_1_1_7"/>
<keyword evidence="3" id="KW-0418">Kinase</keyword>
<dbReference type="InterPro" id="IPR037035">
    <property type="entry name" value="GK-like_C_sf"/>
</dbReference>
<evidence type="ECO:0000313" key="3">
    <source>
        <dbReference type="EMBL" id="ABM29221.1"/>
    </source>
</evidence>
<dbReference type="KEGG" id="dvl:Dvul_2205"/>
<dbReference type="Gene3D" id="3.40.50.10180">
    <property type="entry name" value="Glycerate kinase, MOFRL-like N-terminal domain"/>
    <property type="match status" value="1"/>
</dbReference>
<dbReference type="RefSeq" id="WP_011792716.1">
    <property type="nucleotide sequence ID" value="NC_008751.1"/>
</dbReference>
<dbReference type="InterPro" id="IPR007835">
    <property type="entry name" value="MOFRL"/>
</dbReference>
<dbReference type="GO" id="GO:0005737">
    <property type="term" value="C:cytoplasm"/>
    <property type="evidence" value="ECO:0007669"/>
    <property type="project" value="TreeGrafter"/>
</dbReference>
<dbReference type="PANTHER" id="PTHR12227">
    <property type="entry name" value="GLYCERATE KINASE"/>
    <property type="match status" value="1"/>
</dbReference>
<dbReference type="InterPro" id="IPR039760">
    <property type="entry name" value="MOFRL_protein"/>
</dbReference>
<dbReference type="InterPro" id="IPR038614">
    <property type="entry name" value="GK_N_sf"/>
</dbReference>
<dbReference type="PANTHER" id="PTHR12227:SF0">
    <property type="entry name" value="GLYCERATE KINASE"/>
    <property type="match status" value="1"/>
</dbReference>
<accession>A0A0H3AAA8</accession>
<keyword evidence="3" id="KW-0808">Transferase</keyword>
<dbReference type="SUPFAM" id="SSF82544">
    <property type="entry name" value="GckA/TtuD-like"/>
    <property type="match status" value="1"/>
</dbReference>
<gene>
    <name evidence="3" type="ordered locus">Dvul_2205</name>
</gene>
<name>A0A0H3AAA8_NITV4</name>
<dbReference type="GO" id="GO:0008887">
    <property type="term" value="F:glycerate kinase activity"/>
    <property type="evidence" value="ECO:0007669"/>
    <property type="project" value="InterPro"/>
</dbReference>
<evidence type="ECO:0000259" key="2">
    <source>
        <dbReference type="Pfam" id="PF13660"/>
    </source>
</evidence>
<dbReference type="InterPro" id="IPR025286">
    <property type="entry name" value="MOFRL_assoc_dom"/>
</dbReference>
<dbReference type="Pfam" id="PF13660">
    <property type="entry name" value="DUF4147"/>
    <property type="match status" value="1"/>
</dbReference>
<dbReference type="EC" id="2.7.1.-" evidence="3"/>
<evidence type="ECO:0000259" key="1">
    <source>
        <dbReference type="Pfam" id="PF05161"/>
    </source>
</evidence>
<reference evidence="4" key="1">
    <citation type="journal article" date="2009" name="Environ. Microbiol.">
        <title>Contribution of mobile genetic elements to Desulfovibrio vulgaris genome plasticity.</title>
        <authorList>
            <person name="Walker C.B."/>
            <person name="Stolyar S."/>
            <person name="Chivian D."/>
            <person name="Pinel N."/>
            <person name="Gabster J.A."/>
            <person name="Dehal P.S."/>
            <person name="He Z."/>
            <person name="Yang Z.K."/>
            <person name="Yen H.C."/>
            <person name="Zhou J."/>
            <person name="Wall J.D."/>
            <person name="Hazen T.C."/>
            <person name="Arkin A.P."/>
            <person name="Stahl D.A."/>
        </authorList>
    </citation>
    <scope>NUCLEOTIDE SEQUENCE [LARGE SCALE GENOMIC DNA]</scope>
    <source>
        <strain evidence="4">DP4</strain>
    </source>
</reference>
<feature type="domain" description="MOFRL-associated" evidence="2">
    <location>
        <begin position="9"/>
        <end position="246"/>
    </location>
</feature>
<dbReference type="Proteomes" id="UP000009173">
    <property type="component" value="Chromosome"/>
</dbReference>
<protein>
    <submittedName>
        <fullName evidence="3">Glycerate 2-kinase</fullName>
        <ecNumber evidence="3">2.7.1.-</ecNumber>
    </submittedName>
</protein>
<proteinExistence type="predicted"/>
<dbReference type="AlphaFoldDB" id="A0A0H3AAA8"/>
<dbReference type="Pfam" id="PF05161">
    <property type="entry name" value="MOFRL"/>
    <property type="match status" value="1"/>
</dbReference>
<dbReference type="Gene3D" id="3.40.1480.10">
    <property type="entry name" value="MOFRL domain"/>
    <property type="match status" value="1"/>
</dbReference>